<feature type="domain" description="URB1 N-terminal" evidence="1">
    <location>
        <begin position="74"/>
        <end position="369"/>
    </location>
</feature>
<evidence type="ECO:0000313" key="3">
    <source>
        <dbReference type="EMBL" id="KAL1203022.1"/>
    </source>
</evidence>
<dbReference type="PANTHER" id="PTHR13500:SF0">
    <property type="entry name" value="NUCLEOLAR PRE-RIBOSOMAL-ASSOCIATED PROTEIN 1"/>
    <property type="match status" value="1"/>
</dbReference>
<protein>
    <recommendedName>
        <fullName evidence="5">Nucleolar pre-ribosomal-associated protein 1</fullName>
    </recommendedName>
</protein>
<dbReference type="PANTHER" id="PTHR13500">
    <property type="entry name" value="NUCLEOLAR PRERIBOSOMAL-ASSOCIATED PROTEIN 1"/>
    <property type="match status" value="1"/>
</dbReference>
<dbReference type="Pfam" id="PF16201">
    <property type="entry name" value="NopRA1"/>
    <property type="match status" value="1"/>
</dbReference>
<evidence type="ECO:0000259" key="1">
    <source>
        <dbReference type="Pfam" id="PF11707"/>
    </source>
</evidence>
<dbReference type="InterPro" id="IPR021714">
    <property type="entry name" value="URB1_N"/>
</dbReference>
<dbReference type="InterPro" id="IPR032436">
    <property type="entry name" value="URB1_C"/>
</dbReference>
<name>A0ABD1A8C5_CARAN</name>
<sequence>MVEDGGNRDIEMEDIPVMAFRPSHKAKLGELLNKICLHEIKLCSDASKEFSKLLKGETGGDFLRLYFHNSPNFAELLEAWTLRHEKQGLSYIFSLIQTILSHPEGKGTSTEIGRAIDRFGRYIIDEKLDDIYGALNSKEGKQQNAALSLLASIVRRGPGMASQIAKIFDFKDFAKLGEYKMRGDDKVRKHSMRRAFVGFAISFLEVGKPVLLKSILQQKEMYSKVLRDLGKDDEDTVASVLSTLKDKILVEESLILPGLRSVLFGPATLEQLVIISAREDGGILNELAHDVLVKVCTDPCNGLMPDAKRKLRGNSNRLLMLMKKLRAAEIGYHRDLLLAIVRCRPSLASDFWDEFPYNVEDFASPSWFSSISLAANLVSSVRVSCSFDFLNPDQRATPPSGDSDFQTIMKCICPRPFSRSLITKGLLHSDILVRHGTLRFLLETLRLLDSLVTAWKLCSSDSCPIEQIRASLERDVMGEVRSFFPDSQVLLNVLKSLGVSTGIQKPSLKREPVVDSGLVEKRKRFKRSEKYVLEKEAGDIVIGGIGSDIDIYLEEDTGNAQMVDQTAAEKEYIGTVSEIWGSEFCSKPIDSVEEAETWFLIKLLDALRFYVRSAPNVLEGSFDFLMKFQNTSSAELQTALLSLLNEYISWTPMSQSDRVPTRTPPHMYKNLHVFMNLLLFSPHKGVKDLAYNLALAAMSSTGAFEKNPNEIGAWFLFLPSFRKNKLPLEVQEAVQSMSSTVINFLCQEVSTVGNNLFKHWDIVRSRLSHLKGDSISFSPLIVCLLQKCVRLLNSESEKSLAEKSAISLYVCSTLKYLLQTQVDSRLLSCLVQSVLSEEVDGSKDSLCEWRPLRMLLLFSQSLTDKKPFILHSRRTPGLLGDSSFAETLDEIKGLVRSISPNEIAGIIKAFSSALICATPESILKNFTPVLVVSWAFYGTSFPFLQSIAFLEENFLGNLSKLSPDLFLRGLEFTGSRNLCEGTVDSEIDFSGHLSITEEIKSKMEIPDIESYAFSIFLEQAPFPVLLTSIMSMDISCLPEFPRIAELLLLKVSQTPSDSIDSNIQLVLFWLFQIRSSYKVQPAPVLCQLSEICLRLMKYLFSQISEPELASGPSSNKLLASFAKCKHQVAQKVLCHPFVMELLESPLDCGTLPRVQSVEIYSETSLTTGRLVISEIDQHILDLLASTCENFLFDERHIVQKGDFRANKSITAFKDLVERLLLVFTGKFELCVGSQSYAPLLQPSQLIHALLRFISPFKLLYLVRSMLSKIDVEEMASPNSSMILSLALDIAGGAFEMLILYSQQPAAKRGVYDLLWEIDEKNYDRKLIDEVYSLACRFSTSFGLVSADTCLLNVVGGIFRRIHNQQCRVHQLTVIISQIIGRTPKDLIIHCINQASMTKAKILFYLVESSPFHLSVFGHFFFSMLSKQQDDSALTDDQFIMLLPAVLLYLTSVLAKLEKPCSRYLDITSVYSNILINGFLQWPEFLSGCIFEEKYEEILLSTTGDIDAMFDASLLGKAVQMFQYHFALTESPTKTDDLLKVFNSMFPHASTGKEMLDYEIKEVDVQSVDQMFNVAIRVVAKVTLSRICLFPEDSSMCHLKREASSCEKESSPKMGSNRENLSKQLLNALVNCWECVVKKSDGSFKGNSGEKQDKCWSLCKSLENFILRSILQFLKNMREELIHLDSLPFLERLMKSVLLYRFEDSKTLKILREIFSLLSRGKYSYAPYIQLLVSYSQFTPTISSLSISSSHTGDLSRSVSSILKHLTISSPNSVAVGSCCLEAPDYVKQLEIVKILRVLLSKCGKDPGINLKELHFLLLCSYGATLSEIDLEIYKLMHDIKVIDAEHTLNVSETDYLWGKAAWTIRKGMRFSQDASDIGEADLVEDICQSLFKENLCVDTKMCALTVLFFPYQRTIEVSDNSYLSEDPISEKCSPVIEDIDRYDPVFILRFSIESLSIGYIEPVEFTSLGLLAVAFVSMSSADLGMRKLGYETLGIFLEALESCRKNKHVTVLRLLLMYVQNGVEEQWQRIPTVSAVFAAEASLILLDSSHEHYVPINKLLKSTSTLKLKGVPLFDDFFWSSAVNYRSQRLWELRLVYVGLKSDDDVQIYIRNSILETVMSFYSSPLADDETKGLILQVVRKSVKFHKMARHLVENCGLFSWCSSLISMFTRKPIGDEDLRLVVILEVITDVLASRNATEWLQRFSLEGLMEISSRLYRLLGGGLVSVQDNGTSVDLILQILSATLKISQKRKMFQPHFTITIDGIFQLFEAVASSDSSQVEAIAERGLITILVNTPPVEIICMDVDKLRRFLLWGTSTALKSDLNKGSKASESHQDTKTLTEVPQEETMVAKFLRWLLASVILGKLYSKANDSDPTVLSKTKPETLLTLLEYFKKRNLEDRITNSEHTIGEVIVHLQHLLCTNYRVLLPSVVFALSLMFPCNGLGTEDSDGNSRLIKSLCSRISSPPEAIPGWRWSYHQAWKDLSSEQATDLQKIDELHACQDLLLIFADMLGETAQESQQVLLRKSFDMSNVFEWERGLVET</sequence>
<dbReference type="Pfam" id="PF11707">
    <property type="entry name" value="Npa1"/>
    <property type="match status" value="1"/>
</dbReference>
<dbReference type="EMBL" id="JBANAX010000566">
    <property type="protein sequence ID" value="KAL1203022.1"/>
    <property type="molecule type" value="Genomic_DNA"/>
</dbReference>
<keyword evidence="4" id="KW-1185">Reference proteome</keyword>
<organism evidence="3 4">
    <name type="scientific">Cardamine amara subsp. amara</name>
    <dbReference type="NCBI Taxonomy" id="228776"/>
    <lineage>
        <taxon>Eukaryota</taxon>
        <taxon>Viridiplantae</taxon>
        <taxon>Streptophyta</taxon>
        <taxon>Embryophyta</taxon>
        <taxon>Tracheophyta</taxon>
        <taxon>Spermatophyta</taxon>
        <taxon>Magnoliopsida</taxon>
        <taxon>eudicotyledons</taxon>
        <taxon>Gunneridae</taxon>
        <taxon>Pentapetalae</taxon>
        <taxon>rosids</taxon>
        <taxon>malvids</taxon>
        <taxon>Brassicales</taxon>
        <taxon>Brassicaceae</taxon>
        <taxon>Cardamineae</taxon>
        <taxon>Cardamine</taxon>
    </lineage>
</organism>
<dbReference type="Proteomes" id="UP001558713">
    <property type="component" value="Unassembled WGS sequence"/>
</dbReference>
<comment type="caution">
    <text evidence="3">The sequence shown here is derived from an EMBL/GenBank/DDBJ whole genome shotgun (WGS) entry which is preliminary data.</text>
</comment>
<proteinExistence type="predicted"/>
<evidence type="ECO:0000313" key="4">
    <source>
        <dbReference type="Proteomes" id="UP001558713"/>
    </source>
</evidence>
<feature type="domain" description="URB1 C-terminal" evidence="2">
    <location>
        <begin position="1971"/>
        <end position="2161"/>
    </location>
</feature>
<evidence type="ECO:0008006" key="5">
    <source>
        <dbReference type="Google" id="ProtNLM"/>
    </source>
</evidence>
<accession>A0ABD1A8C5</accession>
<evidence type="ECO:0000259" key="2">
    <source>
        <dbReference type="Pfam" id="PF16201"/>
    </source>
</evidence>
<reference evidence="3 4" key="1">
    <citation type="submission" date="2024-04" db="EMBL/GenBank/DDBJ databases">
        <title>Genome assembly C_amara_ONT_v2.</title>
        <authorList>
            <person name="Yant L."/>
            <person name="Moore C."/>
            <person name="Slenker M."/>
        </authorList>
    </citation>
    <scope>NUCLEOTIDE SEQUENCE [LARGE SCALE GENOMIC DNA]</scope>
    <source>
        <tissue evidence="3">Leaf</tissue>
    </source>
</reference>
<dbReference type="InterPro" id="IPR039844">
    <property type="entry name" value="URB1"/>
</dbReference>
<gene>
    <name evidence="3" type="ORF">V5N11_015271</name>
</gene>